<dbReference type="InterPro" id="IPR036412">
    <property type="entry name" value="HAD-like_sf"/>
</dbReference>
<evidence type="ECO:0000313" key="4">
    <source>
        <dbReference type="Proteomes" id="UP001172673"/>
    </source>
</evidence>
<evidence type="ECO:0000259" key="2">
    <source>
        <dbReference type="PROSITE" id="PS50969"/>
    </source>
</evidence>
<feature type="region of interest" description="Disordered" evidence="1">
    <location>
        <begin position="1"/>
        <end position="53"/>
    </location>
</feature>
<dbReference type="PROSITE" id="PS50969">
    <property type="entry name" value="FCP1"/>
    <property type="match status" value="1"/>
</dbReference>
<feature type="compositionally biased region" description="Basic and acidic residues" evidence="1">
    <location>
        <begin position="239"/>
        <end position="249"/>
    </location>
</feature>
<organism evidence="3 4">
    <name type="scientific">Cladophialophora chaetospira</name>
    <dbReference type="NCBI Taxonomy" id="386627"/>
    <lineage>
        <taxon>Eukaryota</taxon>
        <taxon>Fungi</taxon>
        <taxon>Dikarya</taxon>
        <taxon>Ascomycota</taxon>
        <taxon>Pezizomycotina</taxon>
        <taxon>Eurotiomycetes</taxon>
        <taxon>Chaetothyriomycetidae</taxon>
        <taxon>Chaetothyriales</taxon>
        <taxon>Herpotrichiellaceae</taxon>
        <taxon>Cladophialophora</taxon>
    </lineage>
</organism>
<dbReference type="SUPFAM" id="SSF56784">
    <property type="entry name" value="HAD-like"/>
    <property type="match status" value="1"/>
</dbReference>
<evidence type="ECO:0000256" key="1">
    <source>
        <dbReference type="SAM" id="MobiDB-lite"/>
    </source>
</evidence>
<evidence type="ECO:0000313" key="3">
    <source>
        <dbReference type="EMBL" id="KAJ9612525.1"/>
    </source>
</evidence>
<dbReference type="EMBL" id="JAPDRK010000005">
    <property type="protein sequence ID" value="KAJ9612525.1"/>
    <property type="molecule type" value="Genomic_DNA"/>
</dbReference>
<reference evidence="3" key="1">
    <citation type="submission" date="2022-10" db="EMBL/GenBank/DDBJ databases">
        <title>Culturing micro-colonial fungi from biological soil crusts in the Mojave desert and describing Neophaeococcomyces mojavensis, and introducing the new genera and species Taxawa tesnikishii.</title>
        <authorList>
            <person name="Kurbessoian T."/>
            <person name="Stajich J.E."/>
        </authorList>
    </citation>
    <scope>NUCLEOTIDE SEQUENCE</scope>
    <source>
        <strain evidence="3">TK_41</strain>
    </source>
</reference>
<accession>A0AA38XFJ0</accession>
<dbReference type="SMART" id="SM00577">
    <property type="entry name" value="CPDc"/>
    <property type="match status" value="1"/>
</dbReference>
<feature type="compositionally biased region" description="Low complexity" evidence="1">
    <location>
        <begin position="189"/>
        <end position="224"/>
    </location>
</feature>
<dbReference type="InterPro" id="IPR050365">
    <property type="entry name" value="TIM50"/>
</dbReference>
<feature type="compositionally biased region" description="Low complexity" evidence="1">
    <location>
        <begin position="39"/>
        <end position="51"/>
    </location>
</feature>
<dbReference type="Proteomes" id="UP001172673">
    <property type="component" value="Unassembled WGS sequence"/>
</dbReference>
<name>A0AA38XFJ0_9EURO</name>
<sequence>MTRTKQAAQRGTGGKLFPRRPRPSDQSAEPSPRRPPSQQPENETTNSTSTSDRLAQIQQGDYSDHYYWYWQNRIDIYAAVDSWRSYRDDTTNLQTATGSESPYSPPLPFGTSQQQVRPLGSQIQAQEMSSPPPLGQQVYPPPLQTMDPTALSFRSSTSTEHSHFTPYQPLRVSNGVAERQRIQLATNASQSLPQVQPQSQAQWQPPVQPQYQAQAQWQLSVQPQGHAQGQTHGQNQLPDRYRLRPRPEAFRSPLPETRRTRYPLRQRTDEQTAPYSTGVADQILSSVETWGASSRFIPHARRASSRPLSTVETSGNTSPQYIPQVQGASPRPNWNKEVPGPAAPTPTKEYKRDAEFDPVVRPEPQKLLVVLDLNGTLLVRPNKRKPQNIIVRPGVPALLDYLFRNHVVMIYSSAKPQNCAAMIDKFFLPDQRAILAAVWARDKLGLTQIQYDSKVQVYKKLEPIWQDQRIQNRAEPGKRWDHSNTVLVDDSQLKALAQPHNLLQVPEFLNNEPTDGIQAKLDWRRGEEAIVHSVQQKLEQLKWQVSVTRLIREWQTGKRQAPGVVDETVDQNALHREGGVPSPSPAPSMGDREPSHEPQQLQTPRDSPMSGVEEDRPQYVPVEVQSDDGVSSGDEGGATLNGLEAQIDRNLSLHQSPPDRNMDQNRQTAGAATGVGAVATTKMLGRKRPKNIKVGTPEYSAWIQARKKYRNDHKAEIKAERKKKRQAKDTAFKVAKVVRQRLHQQQQVTPSAKETRKMVAQAMQKMTLRD</sequence>
<proteinExistence type="predicted"/>
<protein>
    <recommendedName>
        <fullName evidence="2">FCP1 homology domain-containing protein</fullName>
    </recommendedName>
</protein>
<gene>
    <name evidence="3" type="ORF">H2200_004122</name>
</gene>
<feature type="compositionally biased region" description="Polar residues" evidence="1">
    <location>
        <begin position="306"/>
        <end position="327"/>
    </location>
</feature>
<feature type="region of interest" description="Disordered" evidence="1">
    <location>
        <begin position="557"/>
        <end position="618"/>
    </location>
</feature>
<dbReference type="AlphaFoldDB" id="A0AA38XFJ0"/>
<dbReference type="InterPro" id="IPR023214">
    <property type="entry name" value="HAD_sf"/>
</dbReference>
<keyword evidence="4" id="KW-1185">Reference proteome</keyword>
<feature type="domain" description="FCP1 homology" evidence="2">
    <location>
        <begin position="362"/>
        <end position="530"/>
    </location>
</feature>
<feature type="region of interest" description="Disordered" evidence="1">
    <location>
        <begin position="300"/>
        <end position="350"/>
    </location>
</feature>
<feature type="compositionally biased region" description="Polar residues" evidence="1">
    <location>
        <begin position="225"/>
        <end position="237"/>
    </location>
</feature>
<dbReference type="Gene3D" id="3.40.50.1000">
    <property type="entry name" value="HAD superfamily/HAD-like"/>
    <property type="match status" value="1"/>
</dbReference>
<dbReference type="PANTHER" id="PTHR12210">
    <property type="entry name" value="DULLARD PROTEIN PHOSPHATASE"/>
    <property type="match status" value="1"/>
</dbReference>
<feature type="region of interest" description="Disordered" evidence="1">
    <location>
        <begin position="189"/>
        <end position="273"/>
    </location>
</feature>
<dbReference type="Pfam" id="PF03031">
    <property type="entry name" value="NIF"/>
    <property type="match status" value="1"/>
</dbReference>
<feature type="region of interest" description="Disordered" evidence="1">
    <location>
        <begin position="94"/>
        <end position="119"/>
    </location>
</feature>
<comment type="caution">
    <text evidence="3">The sequence shown here is derived from an EMBL/GenBank/DDBJ whole genome shotgun (WGS) entry which is preliminary data.</text>
</comment>
<feature type="compositionally biased region" description="Polar residues" evidence="1">
    <location>
        <begin position="110"/>
        <end position="119"/>
    </location>
</feature>
<dbReference type="InterPro" id="IPR004274">
    <property type="entry name" value="FCP1_dom"/>
</dbReference>